<keyword evidence="1" id="KW-0812">Transmembrane</keyword>
<proteinExistence type="predicted"/>
<gene>
    <name evidence="2" type="ORF">MNBD_GAMMA17-648</name>
</gene>
<evidence type="ECO:0000313" key="2">
    <source>
        <dbReference type="EMBL" id="VAW88498.1"/>
    </source>
</evidence>
<accession>A0A3B0Z571</accession>
<reference evidence="2" key="1">
    <citation type="submission" date="2018-06" db="EMBL/GenBank/DDBJ databases">
        <authorList>
            <person name="Zhirakovskaya E."/>
        </authorList>
    </citation>
    <scope>NUCLEOTIDE SEQUENCE</scope>
</reference>
<keyword evidence="1" id="KW-0472">Membrane</keyword>
<organism evidence="2">
    <name type="scientific">hydrothermal vent metagenome</name>
    <dbReference type="NCBI Taxonomy" id="652676"/>
    <lineage>
        <taxon>unclassified sequences</taxon>
        <taxon>metagenomes</taxon>
        <taxon>ecological metagenomes</taxon>
    </lineage>
</organism>
<feature type="transmembrane region" description="Helical" evidence="1">
    <location>
        <begin position="21"/>
        <end position="41"/>
    </location>
</feature>
<name>A0A3B0Z571_9ZZZZ</name>
<dbReference type="EMBL" id="UOFQ01000099">
    <property type="protein sequence ID" value="VAW88498.1"/>
    <property type="molecule type" value="Genomic_DNA"/>
</dbReference>
<protein>
    <submittedName>
        <fullName evidence="2">Uncharacterized protein</fullName>
    </submittedName>
</protein>
<keyword evidence="1" id="KW-1133">Transmembrane helix</keyword>
<sequence length="184" mass="20925">MSDDNFDHEAARQQNRKVTRSSTVISLIGAALFLLSGVLIYKLTPGPLEKQQNIANSQIVANISFEMVQKDNFNQWKKLDHTPESGEQVSFRISTNQPLYATLTSEPNQSHPRTLFDGIRIPPGQNKIINFNNRDYYYTTKETDKQIQFCLITAADSKALAKKIVSMQKKNHLSESPNIHCVNW</sequence>
<evidence type="ECO:0000256" key="1">
    <source>
        <dbReference type="SAM" id="Phobius"/>
    </source>
</evidence>
<dbReference type="AlphaFoldDB" id="A0A3B0Z571"/>